<evidence type="ECO:0000256" key="1">
    <source>
        <dbReference type="SAM" id="SignalP"/>
    </source>
</evidence>
<dbReference type="RefSeq" id="WP_237602676.1">
    <property type="nucleotide sequence ID" value="NZ_JAIRBA010000011.1"/>
</dbReference>
<gene>
    <name evidence="2" type="ORF">K8089_07610</name>
</gene>
<keyword evidence="3" id="KW-1185">Reference proteome</keyword>
<accession>A0A9X1QT08</accession>
<dbReference type="EMBL" id="JAIRBA010000011">
    <property type="protein sequence ID" value="MCG2418886.1"/>
    <property type="molecule type" value="Genomic_DNA"/>
</dbReference>
<comment type="caution">
    <text evidence="2">The sequence shown here is derived from an EMBL/GenBank/DDBJ whole genome shotgun (WGS) entry which is preliminary data.</text>
</comment>
<sequence length="163" mass="17277">MKKLLLLTALVVLSFTTAQSQNFNIGVSASLPVGDSSDGYTFGAQLDFSYLFDINDSFYVGPMASLLYYNGDEIDTPIGTFEVDSAVFLPIGGSARFMLEEFFFGADLGYGVGISPDGNDGGFFYRPKVGYNFGSIAAILSYSGVSMDGGTFSSVNAGVEFGL</sequence>
<evidence type="ECO:0000313" key="2">
    <source>
        <dbReference type="EMBL" id="MCG2418886.1"/>
    </source>
</evidence>
<evidence type="ECO:0000313" key="3">
    <source>
        <dbReference type="Proteomes" id="UP001139461"/>
    </source>
</evidence>
<feature type="signal peptide" evidence="1">
    <location>
        <begin position="1"/>
        <end position="20"/>
    </location>
</feature>
<feature type="chain" id="PRO_5040913555" description="Outer membrane protein beta-barrel domain-containing protein" evidence="1">
    <location>
        <begin position="21"/>
        <end position="163"/>
    </location>
</feature>
<dbReference type="AlphaFoldDB" id="A0A9X1QT08"/>
<evidence type="ECO:0008006" key="4">
    <source>
        <dbReference type="Google" id="ProtNLM"/>
    </source>
</evidence>
<organism evidence="2 3">
    <name type="scientific">Aequorivita vitellina</name>
    <dbReference type="NCBI Taxonomy" id="2874475"/>
    <lineage>
        <taxon>Bacteria</taxon>
        <taxon>Pseudomonadati</taxon>
        <taxon>Bacteroidota</taxon>
        <taxon>Flavobacteriia</taxon>
        <taxon>Flavobacteriales</taxon>
        <taxon>Flavobacteriaceae</taxon>
        <taxon>Aequorivita</taxon>
    </lineage>
</organism>
<reference evidence="2" key="1">
    <citation type="submission" date="2021-09" db="EMBL/GenBank/DDBJ databases">
        <title>Genome of Aequorivita sp. strain F47161.</title>
        <authorList>
            <person name="Wang Y."/>
        </authorList>
    </citation>
    <scope>NUCLEOTIDE SEQUENCE</scope>
    <source>
        <strain evidence="2">F47161</strain>
    </source>
</reference>
<proteinExistence type="predicted"/>
<dbReference type="Proteomes" id="UP001139461">
    <property type="component" value="Unassembled WGS sequence"/>
</dbReference>
<protein>
    <recommendedName>
        <fullName evidence="4">Outer membrane protein beta-barrel domain-containing protein</fullName>
    </recommendedName>
</protein>
<keyword evidence="1" id="KW-0732">Signal</keyword>
<name>A0A9X1QT08_9FLAO</name>